<dbReference type="SUPFAM" id="SSF55811">
    <property type="entry name" value="Nudix"/>
    <property type="match status" value="1"/>
</dbReference>
<dbReference type="GO" id="GO:0006754">
    <property type="term" value="P:ATP biosynthetic process"/>
    <property type="evidence" value="ECO:0007669"/>
    <property type="project" value="TreeGrafter"/>
</dbReference>
<dbReference type="InterPro" id="IPR020476">
    <property type="entry name" value="Nudix_hydrolase"/>
</dbReference>
<dbReference type="InterPro" id="IPR051325">
    <property type="entry name" value="Nudix_hydrolase_domain"/>
</dbReference>
<name>A0A1G5PTQ2_9GAMM</name>
<dbReference type="GO" id="GO:0004081">
    <property type="term" value="F:bis(5'-nucleosyl)-tetraphosphatase (asymmetrical) activity"/>
    <property type="evidence" value="ECO:0007669"/>
    <property type="project" value="TreeGrafter"/>
</dbReference>
<dbReference type="Pfam" id="PF00293">
    <property type="entry name" value="NUDIX"/>
    <property type="match status" value="1"/>
</dbReference>
<dbReference type="PROSITE" id="PS51462">
    <property type="entry name" value="NUDIX"/>
    <property type="match status" value="1"/>
</dbReference>
<evidence type="ECO:0000256" key="4">
    <source>
        <dbReference type="ARBA" id="ARBA00022741"/>
    </source>
</evidence>
<dbReference type="Gene3D" id="3.90.79.10">
    <property type="entry name" value="Nucleoside Triphosphate Pyrophosphohydrolase"/>
    <property type="match status" value="1"/>
</dbReference>
<gene>
    <name evidence="9" type="ORF">SAMN03097708_00805</name>
</gene>
<reference evidence="9 10" key="1">
    <citation type="submission" date="2016-10" db="EMBL/GenBank/DDBJ databases">
        <authorList>
            <person name="de Groot N.N."/>
        </authorList>
    </citation>
    <scope>NUCLEOTIDE SEQUENCE [LARGE SCALE GENOMIC DNA]</scope>
    <source>
        <strain evidence="9 10">HLD2</strain>
    </source>
</reference>
<dbReference type="PANTHER" id="PTHR21340:SF0">
    <property type="entry name" value="BIS(5'-NUCLEOSYL)-TETRAPHOSPHATASE [ASYMMETRICAL]"/>
    <property type="match status" value="1"/>
</dbReference>
<keyword evidence="4" id="KW-0547">Nucleotide-binding</keyword>
<evidence type="ECO:0000313" key="10">
    <source>
        <dbReference type="Proteomes" id="UP000199648"/>
    </source>
</evidence>
<accession>A0A1G5PTQ2</accession>
<comment type="cofactor">
    <cofactor evidence="1">
        <name>Mg(2+)</name>
        <dbReference type="ChEBI" id="CHEBI:18420"/>
    </cofactor>
</comment>
<dbReference type="OrthoDB" id="7066556at2"/>
<sequence length="150" mass="17630">MARTLSAGVVVVRRFKGSWWFLLLRAYRNWDFPKGRVEENETPMQAALREVAEETGIEDLRFPWGKVYSETAPYRRNKVARYYLGETRQERFELRVNPDLGRPEHHEGRWCTSSEAARLLPDRLQPVLSWAVAMIERGEVKNPDHSRSRS</sequence>
<evidence type="ECO:0000256" key="6">
    <source>
        <dbReference type="ARBA" id="ARBA00032644"/>
    </source>
</evidence>
<evidence type="ECO:0000256" key="7">
    <source>
        <dbReference type="RuleBase" id="RU003476"/>
    </source>
</evidence>
<dbReference type="GO" id="GO:0000166">
    <property type="term" value="F:nucleotide binding"/>
    <property type="evidence" value="ECO:0007669"/>
    <property type="project" value="UniProtKB-KW"/>
</dbReference>
<evidence type="ECO:0000256" key="2">
    <source>
        <dbReference type="ARBA" id="ARBA00005582"/>
    </source>
</evidence>
<dbReference type="PANTHER" id="PTHR21340">
    <property type="entry name" value="DIADENOSINE 5,5-P1,P4-TETRAPHOSPHATE PYROPHOSPHOHYDROLASE MUTT"/>
    <property type="match status" value="1"/>
</dbReference>
<dbReference type="RefSeq" id="WP_092992853.1">
    <property type="nucleotide sequence ID" value="NZ_FMWD01000002.1"/>
</dbReference>
<dbReference type="InterPro" id="IPR020084">
    <property type="entry name" value="NUDIX_hydrolase_CS"/>
</dbReference>
<dbReference type="STRING" id="415747.SAMN03097708_00805"/>
<evidence type="ECO:0000259" key="8">
    <source>
        <dbReference type="PROSITE" id="PS51462"/>
    </source>
</evidence>
<protein>
    <recommendedName>
        <fullName evidence="3">Bis(5'-nucleosyl)-tetraphosphatase [asymmetrical]</fullName>
    </recommendedName>
    <alternativeName>
        <fullName evidence="6">Diadenosine 5',5'''-P1,P4-tetraphosphate asymmetrical hydrolase</fullName>
    </alternativeName>
</protein>
<organism evidence="9 10">
    <name type="scientific">Thiohalomonas denitrificans</name>
    <dbReference type="NCBI Taxonomy" id="415747"/>
    <lineage>
        <taxon>Bacteria</taxon>
        <taxon>Pseudomonadati</taxon>
        <taxon>Pseudomonadota</taxon>
        <taxon>Gammaproteobacteria</taxon>
        <taxon>Thiohalomonadales</taxon>
        <taxon>Thiohalomonadaceae</taxon>
        <taxon>Thiohalomonas</taxon>
    </lineage>
</organism>
<dbReference type="InterPro" id="IPR015797">
    <property type="entry name" value="NUDIX_hydrolase-like_dom_sf"/>
</dbReference>
<dbReference type="GO" id="GO:0006167">
    <property type="term" value="P:AMP biosynthetic process"/>
    <property type="evidence" value="ECO:0007669"/>
    <property type="project" value="TreeGrafter"/>
</dbReference>
<dbReference type="InterPro" id="IPR000086">
    <property type="entry name" value="NUDIX_hydrolase_dom"/>
</dbReference>
<dbReference type="PROSITE" id="PS00893">
    <property type="entry name" value="NUDIX_BOX"/>
    <property type="match status" value="1"/>
</dbReference>
<feature type="domain" description="Nudix hydrolase" evidence="8">
    <location>
        <begin position="2"/>
        <end position="133"/>
    </location>
</feature>
<keyword evidence="5 7" id="KW-0378">Hydrolase</keyword>
<comment type="similarity">
    <text evidence="2 7">Belongs to the Nudix hydrolase family.</text>
</comment>
<dbReference type="CDD" id="cd03428">
    <property type="entry name" value="NUDIX_Ap4A_Nudt2"/>
    <property type="match status" value="1"/>
</dbReference>
<evidence type="ECO:0000256" key="3">
    <source>
        <dbReference type="ARBA" id="ARBA00018911"/>
    </source>
</evidence>
<proteinExistence type="inferred from homology"/>
<keyword evidence="10" id="KW-1185">Reference proteome</keyword>
<evidence type="ECO:0000256" key="1">
    <source>
        <dbReference type="ARBA" id="ARBA00001946"/>
    </source>
</evidence>
<dbReference type="AlphaFoldDB" id="A0A1G5PTQ2"/>
<dbReference type="PRINTS" id="PR00502">
    <property type="entry name" value="NUDIXFAMILY"/>
</dbReference>
<dbReference type="InterPro" id="IPR003565">
    <property type="entry name" value="Tetra_PHTase"/>
</dbReference>
<evidence type="ECO:0000313" key="9">
    <source>
        <dbReference type="EMBL" id="SCZ52788.1"/>
    </source>
</evidence>
<dbReference type="EMBL" id="FMWD01000002">
    <property type="protein sequence ID" value="SCZ52788.1"/>
    <property type="molecule type" value="Genomic_DNA"/>
</dbReference>
<dbReference type="Proteomes" id="UP000199648">
    <property type="component" value="Unassembled WGS sequence"/>
</dbReference>
<evidence type="ECO:0000256" key="5">
    <source>
        <dbReference type="ARBA" id="ARBA00022801"/>
    </source>
</evidence>